<feature type="transmembrane region" description="Helical" evidence="1">
    <location>
        <begin position="51"/>
        <end position="83"/>
    </location>
</feature>
<organism evidence="2 3">
    <name type="scientific">Maribellus luteus</name>
    <dbReference type="NCBI Taxonomy" id="2305463"/>
    <lineage>
        <taxon>Bacteria</taxon>
        <taxon>Pseudomonadati</taxon>
        <taxon>Bacteroidota</taxon>
        <taxon>Bacteroidia</taxon>
        <taxon>Marinilabiliales</taxon>
        <taxon>Prolixibacteraceae</taxon>
        <taxon>Maribellus</taxon>
    </lineage>
</organism>
<keyword evidence="3" id="KW-1185">Reference proteome</keyword>
<accession>A0A399SXJ5</accession>
<evidence type="ECO:0000313" key="3">
    <source>
        <dbReference type="Proteomes" id="UP000265926"/>
    </source>
</evidence>
<keyword evidence="1" id="KW-0812">Transmembrane</keyword>
<name>A0A399SXJ5_9BACT</name>
<comment type="caution">
    <text evidence="2">The sequence shown here is derived from an EMBL/GenBank/DDBJ whole genome shotgun (WGS) entry which is preliminary data.</text>
</comment>
<dbReference type="EMBL" id="QWGR01000008">
    <property type="protein sequence ID" value="RIJ47372.1"/>
    <property type="molecule type" value="Genomic_DNA"/>
</dbReference>
<protein>
    <submittedName>
        <fullName evidence="2">Uncharacterized protein</fullName>
    </submittedName>
</protein>
<keyword evidence="1" id="KW-0472">Membrane</keyword>
<evidence type="ECO:0000256" key="1">
    <source>
        <dbReference type="SAM" id="Phobius"/>
    </source>
</evidence>
<reference evidence="2 3" key="1">
    <citation type="submission" date="2018-08" db="EMBL/GenBank/DDBJ databases">
        <title>Pallidiluteibacterium maritimus gen. nov., sp. nov., isolated from coastal sediment.</title>
        <authorList>
            <person name="Zhou L.Y."/>
        </authorList>
    </citation>
    <scope>NUCLEOTIDE SEQUENCE [LARGE SCALE GENOMIC DNA]</scope>
    <source>
        <strain evidence="2 3">XSD2</strain>
    </source>
</reference>
<dbReference type="AlphaFoldDB" id="A0A399SXJ5"/>
<gene>
    <name evidence="2" type="ORF">D1614_14750</name>
</gene>
<proteinExistence type="predicted"/>
<evidence type="ECO:0000313" key="2">
    <source>
        <dbReference type="EMBL" id="RIJ47372.1"/>
    </source>
</evidence>
<keyword evidence="1" id="KW-1133">Transmembrane helix</keyword>
<sequence>MCCNDSQKKGAVRTPFRIIIVLRLLLCSAAAFFSRSFLFFRTAGFSGSSTAFLLCFRAAGCFFCIFFFYFCFFLFSFLFVFLFF</sequence>
<feature type="transmembrane region" description="Helical" evidence="1">
    <location>
        <begin position="20"/>
        <end position="39"/>
    </location>
</feature>
<dbReference type="Proteomes" id="UP000265926">
    <property type="component" value="Unassembled WGS sequence"/>
</dbReference>